<proteinExistence type="predicted"/>
<protein>
    <submittedName>
        <fullName evidence="2">Uncharacterized protein</fullName>
    </submittedName>
</protein>
<reference evidence="2 3" key="1">
    <citation type="submission" date="2020-08" db="EMBL/GenBank/DDBJ databases">
        <authorList>
            <person name="Koutsovoulos G."/>
            <person name="Danchin GJ E."/>
        </authorList>
    </citation>
    <scope>NUCLEOTIDE SEQUENCE [LARGE SCALE GENOMIC DNA]</scope>
</reference>
<evidence type="ECO:0000313" key="2">
    <source>
        <dbReference type="EMBL" id="CAD2179439.1"/>
    </source>
</evidence>
<dbReference type="EMBL" id="CAJEWN010000343">
    <property type="protein sequence ID" value="CAD2179439.1"/>
    <property type="molecule type" value="Genomic_DNA"/>
</dbReference>
<evidence type="ECO:0000313" key="3">
    <source>
        <dbReference type="Proteomes" id="UP000580250"/>
    </source>
</evidence>
<accession>A0A6V7VXA0</accession>
<comment type="caution">
    <text evidence="2">The sequence shown here is derived from an EMBL/GenBank/DDBJ whole genome shotgun (WGS) entry which is preliminary data.</text>
</comment>
<gene>
    <name evidence="2" type="ORF">MENT_LOCUS31441</name>
</gene>
<sequence length="152" mass="17577">MFYDKAENVLNEDFNDAFLDKTKKEFDSLLTTKLDNLVLNWEAILDENLKEVEQKHTLEGSTHASKDKEVGESSDHATTHLQPKPSFDKEGLKQIFTGLGKYFVNFCFAQRFLQTFNEQGTVKMSSFIKDDAEKEYGLKLYDMMDREILKTG</sequence>
<organism evidence="2 3">
    <name type="scientific">Meloidogyne enterolobii</name>
    <name type="common">Root-knot nematode worm</name>
    <name type="synonym">Meloidogyne mayaguensis</name>
    <dbReference type="NCBI Taxonomy" id="390850"/>
    <lineage>
        <taxon>Eukaryota</taxon>
        <taxon>Metazoa</taxon>
        <taxon>Ecdysozoa</taxon>
        <taxon>Nematoda</taxon>
        <taxon>Chromadorea</taxon>
        <taxon>Rhabditida</taxon>
        <taxon>Tylenchina</taxon>
        <taxon>Tylenchomorpha</taxon>
        <taxon>Tylenchoidea</taxon>
        <taxon>Meloidogynidae</taxon>
        <taxon>Meloidogyninae</taxon>
        <taxon>Meloidogyne</taxon>
    </lineage>
</organism>
<dbReference type="Proteomes" id="UP000580250">
    <property type="component" value="Unassembled WGS sequence"/>
</dbReference>
<feature type="region of interest" description="Disordered" evidence="1">
    <location>
        <begin position="55"/>
        <end position="86"/>
    </location>
</feature>
<name>A0A6V7VXA0_MELEN</name>
<dbReference type="AlphaFoldDB" id="A0A6V7VXA0"/>
<evidence type="ECO:0000256" key="1">
    <source>
        <dbReference type="SAM" id="MobiDB-lite"/>
    </source>
</evidence>
<feature type="compositionally biased region" description="Basic and acidic residues" evidence="1">
    <location>
        <begin position="55"/>
        <end position="78"/>
    </location>
</feature>